<feature type="compositionally biased region" description="Basic and acidic residues" evidence="4">
    <location>
        <begin position="439"/>
        <end position="491"/>
    </location>
</feature>
<keyword evidence="2" id="KW-0863">Zinc-finger</keyword>
<protein>
    <recommendedName>
        <fullName evidence="5">DDE-1 domain-containing protein</fullName>
    </recommendedName>
</protein>
<sequence>MSGAKFLKKHNLSLRTPEELSLAHTYVTEKIVSEYFNLLKQTITNLNIEDKTSQIYNMDEIGWGPGNKKRRKVIVQKGEAHPIQQQSLIVDHISALICGNAEGRLIPPSIIFKESLPLKLDDAPENWSYVATNNAFSSKEVFAEWMKKCFIPNCGRARPVLLLLDNSITHFSIEAIELAVENQIEVMGFPPNCTPWAQPMDQIFQHLRQAVEEVAIALRMVNTNSTLSKNNFSLVLKYALPRGLTKSRVSGAFKSCGIFPFNPSAIDRSYISVLDPIIQMPNYDNSPLPNEQNEENTDELNDNNYDELHTTTLANGRTVENVFGTQNETSIVQTSILLPDDKVLEKSDGRENELIAEQSTPSSSFSYCGNTTGSGEINVSFIDRETQTDPYNPLVSMGLIDEGVADILRAPSVKTRKKRKKISKAQLLTGAEYRREIEKQQEEQRTLQLEKERKRELAAKKREETQRKKEEAKRKREEKKALAEKLREEKSKTKKVKQNKKSCSEKQESEQISSEHPDNDVVQLFPIKTKDNTLEYISLDSVSPLTRQCEVCMIEEVFGVDGDICVSCYTCNRWFHYMCLPEFICRQIDSGYMLICNICSNGDEE</sequence>
<evidence type="ECO:0000313" key="6">
    <source>
        <dbReference type="EMBL" id="KAJ8321034.1"/>
    </source>
</evidence>
<dbReference type="Pfam" id="PF03184">
    <property type="entry name" value="DDE_1"/>
    <property type="match status" value="1"/>
</dbReference>
<feature type="domain" description="DDE-1" evidence="5">
    <location>
        <begin position="92"/>
        <end position="234"/>
    </location>
</feature>
<comment type="caution">
    <text evidence="6">The sequence shown here is derived from an EMBL/GenBank/DDBJ whole genome shotgun (WGS) entry which is preliminary data.</text>
</comment>
<feature type="region of interest" description="Disordered" evidence="4">
    <location>
        <begin position="283"/>
        <end position="302"/>
    </location>
</feature>
<keyword evidence="7" id="KW-1185">Reference proteome</keyword>
<dbReference type="InterPro" id="IPR036397">
    <property type="entry name" value="RNaseH_sf"/>
</dbReference>
<dbReference type="EMBL" id="JARBDR010000141">
    <property type="protein sequence ID" value="KAJ8321034.1"/>
    <property type="molecule type" value="Genomic_DNA"/>
</dbReference>
<organism evidence="6 7">
    <name type="scientific">Tegillarca granosa</name>
    <name type="common">Malaysian cockle</name>
    <name type="synonym">Anadara granosa</name>
    <dbReference type="NCBI Taxonomy" id="220873"/>
    <lineage>
        <taxon>Eukaryota</taxon>
        <taxon>Metazoa</taxon>
        <taxon>Spiralia</taxon>
        <taxon>Lophotrochozoa</taxon>
        <taxon>Mollusca</taxon>
        <taxon>Bivalvia</taxon>
        <taxon>Autobranchia</taxon>
        <taxon>Pteriomorphia</taxon>
        <taxon>Arcoida</taxon>
        <taxon>Arcoidea</taxon>
        <taxon>Arcidae</taxon>
        <taxon>Tegillarca</taxon>
    </lineage>
</organism>
<gene>
    <name evidence="6" type="ORF">KUTeg_002621</name>
</gene>
<name>A0ABQ9FUT7_TEGGR</name>
<accession>A0ABQ9FUT7</accession>
<dbReference type="Gene3D" id="3.30.420.10">
    <property type="entry name" value="Ribonuclease H-like superfamily/Ribonuclease H"/>
    <property type="match status" value="1"/>
</dbReference>
<evidence type="ECO:0000256" key="2">
    <source>
        <dbReference type="ARBA" id="ARBA00022771"/>
    </source>
</evidence>
<dbReference type="PANTHER" id="PTHR19303">
    <property type="entry name" value="TRANSPOSON"/>
    <property type="match status" value="1"/>
</dbReference>
<dbReference type="InterPro" id="IPR004875">
    <property type="entry name" value="DDE_SF_endonuclease_dom"/>
</dbReference>
<evidence type="ECO:0000256" key="4">
    <source>
        <dbReference type="SAM" id="MobiDB-lite"/>
    </source>
</evidence>
<dbReference type="InterPro" id="IPR050863">
    <property type="entry name" value="CenT-Element_Derived"/>
</dbReference>
<dbReference type="CDD" id="cd15489">
    <property type="entry name" value="PHD_SF"/>
    <property type="match status" value="1"/>
</dbReference>
<feature type="region of interest" description="Disordered" evidence="4">
    <location>
        <begin position="439"/>
        <end position="516"/>
    </location>
</feature>
<proteinExistence type="predicted"/>
<evidence type="ECO:0000259" key="5">
    <source>
        <dbReference type="Pfam" id="PF03184"/>
    </source>
</evidence>
<evidence type="ECO:0000256" key="1">
    <source>
        <dbReference type="ARBA" id="ARBA00022723"/>
    </source>
</evidence>
<evidence type="ECO:0000256" key="3">
    <source>
        <dbReference type="ARBA" id="ARBA00022833"/>
    </source>
</evidence>
<feature type="compositionally biased region" description="Acidic residues" evidence="4">
    <location>
        <begin position="292"/>
        <end position="302"/>
    </location>
</feature>
<dbReference type="InterPro" id="IPR019786">
    <property type="entry name" value="Zinc_finger_PHD-type_CS"/>
</dbReference>
<dbReference type="PROSITE" id="PS01359">
    <property type="entry name" value="ZF_PHD_1"/>
    <property type="match status" value="1"/>
</dbReference>
<reference evidence="6 7" key="1">
    <citation type="submission" date="2022-12" db="EMBL/GenBank/DDBJ databases">
        <title>Chromosome-level genome of Tegillarca granosa.</title>
        <authorList>
            <person name="Kim J."/>
        </authorList>
    </citation>
    <scope>NUCLEOTIDE SEQUENCE [LARGE SCALE GENOMIC DNA]</scope>
    <source>
        <strain evidence="6">Teg-2019</strain>
        <tissue evidence="6">Adductor muscle</tissue>
    </source>
</reference>
<feature type="compositionally biased region" description="Basic and acidic residues" evidence="4">
    <location>
        <begin position="502"/>
        <end position="516"/>
    </location>
</feature>
<dbReference type="Proteomes" id="UP001217089">
    <property type="component" value="Unassembled WGS sequence"/>
</dbReference>
<evidence type="ECO:0000313" key="7">
    <source>
        <dbReference type="Proteomes" id="UP001217089"/>
    </source>
</evidence>
<keyword evidence="1" id="KW-0479">Metal-binding</keyword>
<keyword evidence="3" id="KW-0862">Zinc</keyword>